<protein>
    <recommendedName>
        <fullName evidence="4">Lipoprotein</fullName>
    </recommendedName>
</protein>
<evidence type="ECO:0000313" key="2">
    <source>
        <dbReference type="EMBL" id="MCP3428901.1"/>
    </source>
</evidence>
<reference evidence="2" key="1">
    <citation type="submission" date="2022-07" db="EMBL/GenBank/DDBJ databases">
        <title>Characterization of the Novel Bacterium Alteromonas immobilis LMIT006 and Alteromonas gregis LMIT007.</title>
        <authorList>
            <person name="Lin X."/>
        </authorList>
    </citation>
    <scope>NUCLEOTIDE SEQUENCE</scope>
    <source>
        <strain evidence="2">LMIT007</strain>
    </source>
</reference>
<keyword evidence="3" id="KW-1185">Reference proteome</keyword>
<comment type="caution">
    <text evidence="2">The sequence shown here is derived from an EMBL/GenBank/DDBJ whole genome shotgun (WGS) entry which is preliminary data.</text>
</comment>
<feature type="chain" id="PRO_5041367370" description="Lipoprotein" evidence="1">
    <location>
        <begin position="23"/>
        <end position="417"/>
    </location>
</feature>
<evidence type="ECO:0000313" key="3">
    <source>
        <dbReference type="Proteomes" id="UP001165413"/>
    </source>
</evidence>
<feature type="signal peptide" evidence="1">
    <location>
        <begin position="1"/>
        <end position="22"/>
    </location>
</feature>
<gene>
    <name evidence="2" type="ORF">NLF92_08065</name>
</gene>
<name>A0AA41X3M5_9ALTE</name>
<dbReference type="RefSeq" id="WP_254100661.1">
    <property type="nucleotide sequence ID" value="NZ_JANATA010000012.1"/>
</dbReference>
<dbReference type="Proteomes" id="UP001165413">
    <property type="component" value="Unassembled WGS sequence"/>
</dbReference>
<dbReference type="AlphaFoldDB" id="A0AA41X3M5"/>
<sequence>MSTALLSRRLCIALLATLVTLAGCSSTQNNSVGPAKVGPGAYNPQGTANTTYVYNSDIFLDVAIPVFDPGLPKDEYGNLDDDEIVEQNIWPQVRRTEAKRFAVETKKALAKTNSFGRINVTPTTNTSADMFVLGKIVESDVKELALAITVVDARNKVWGSKTFENEASVGFYRDKARQNTNPHEAVFKKVATYVQSLVVKKSDAEKQRIQDVADIVYASVYSPEVFAEYLAENKRTGETELLGLPDPNNPMLARIATLQAQDEMFVDNLQDNYDLFAANTKEAYRTYQKETLPIVYKIEREQTKRTVSQIATVGFAIASVLLSKNSRSTAGQVGSAVAGIAAAKTLVDAVQSNAEIAKHRGLFTEMGSNLDIAVSPQVLEFNEQEIELTGTAGEQYEQWKAHLYEIYALEATPDKQI</sequence>
<proteinExistence type="predicted"/>
<accession>A0AA41X3M5</accession>
<evidence type="ECO:0008006" key="4">
    <source>
        <dbReference type="Google" id="ProtNLM"/>
    </source>
</evidence>
<keyword evidence="1" id="KW-0732">Signal</keyword>
<dbReference type="EMBL" id="JANATA010000012">
    <property type="protein sequence ID" value="MCP3428901.1"/>
    <property type="molecule type" value="Genomic_DNA"/>
</dbReference>
<organism evidence="2 3">
    <name type="scientific">Opacimonas viscosa</name>
    <dbReference type="NCBI Taxonomy" id="2961944"/>
    <lineage>
        <taxon>Bacteria</taxon>
        <taxon>Pseudomonadati</taxon>
        <taxon>Pseudomonadota</taxon>
        <taxon>Gammaproteobacteria</taxon>
        <taxon>Alteromonadales</taxon>
        <taxon>Alteromonadaceae</taxon>
        <taxon>Opacimonas</taxon>
    </lineage>
</organism>
<evidence type="ECO:0000256" key="1">
    <source>
        <dbReference type="SAM" id="SignalP"/>
    </source>
</evidence>